<organism evidence="1 2">
    <name type="scientific">Enterococcus silesiacus</name>
    <dbReference type="NCBI Taxonomy" id="332949"/>
    <lineage>
        <taxon>Bacteria</taxon>
        <taxon>Bacillati</taxon>
        <taxon>Bacillota</taxon>
        <taxon>Bacilli</taxon>
        <taxon>Lactobacillales</taxon>
        <taxon>Enterococcaceae</taxon>
        <taxon>Enterococcus</taxon>
    </lineage>
</organism>
<evidence type="ECO:0000313" key="2">
    <source>
        <dbReference type="Proteomes" id="UP000183039"/>
    </source>
</evidence>
<protein>
    <submittedName>
        <fullName evidence="1">Uncharacterized protein</fullName>
    </submittedName>
</protein>
<dbReference type="EMBL" id="JXLC01000018">
    <property type="protein sequence ID" value="OJG90713.1"/>
    <property type="molecule type" value="Genomic_DNA"/>
</dbReference>
<dbReference type="Proteomes" id="UP000183039">
    <property type="component" value="Unassembled WGS sequence"/>
</dbReference>
<dbReference type="AlphaFoldDB" id="A0AA91GGG2"/>
<sequence>MNEAKSATVIFSYFPVVVDQAFSVFVLPSFAKQFPQQLDKSSERPKTSLR</sequence>
<evidence type="ECO:0000313" key="1">
    <source>
        <dbReference type="EMBL" id="OJG90713.1"/>
    </source>
</evidence>
<name>A0AA91GGG2_9ENTE</name>
<gene>
    <name evidence="1" type="ORF">RV15_GL001064</name>
</gene>
<accession>A0AA91GGG2</accession>
<proteinExistence type="predicted"/>
<reference evidence="1 2" key="1">
    <citation type="submission" date="2014-12" db="EMBL/GenBank/DDBJ databases">
        <title>Draft genome sequences of 29 type strains of Enterococci.</title>
        <authorList>
            <person name="Zhong Z."/>
            <person name="Sun Z."/>
            <person name="Liu W."/>
            <person name="Zhang W."/>
            <person name="Zhang H."/>
        </authorList>
    </citation>
    <scope>NUCLEOTIDE SEQUENCE [LARGE SCALE GENOMIC DNA]</scope>
    <source>
        <strain evidence="1 2">DSM 22801</strain>
    </source>
</reference>
<comment type="caution">
    <text evidence="1">The sequence shown here is derived from an EMBL/GenBank/DDBJ whole genome shotgun (WGS) entry which is preliminary data.</text>
</comment>